<evidence type="ECO:0000259" key="7">
    <source>
        <dbReference type="SMART" id="SM00062"/>
    </source>
</evidence>
<proteinExistence type="inferred from homology"/>
<dbReference type="HOGENOM" id="CLU_028871_2_2_4"/>
<dbReference type="Gene3D" id="3.40.190.10">
    <property type="entry name" value="Periplasmic binding protein-like II"/>
    <property type="match status" value="2"/>
</dbReference>
<dbReference type="InterPro" id="IPR010067">
    <property type="entry name" value="ABC_SsuA_sub-bd"/>
</dbReference>
<sequence length="317" mass="34182">MSTFIHRMACLLALLALVAGRNAWADDIRIGFMPYLPYTNVLYAKQKGLIEEELKQAGIDKGVTWRQFSAGGLVSEGMAAKELDLGILGVVPATIGRSAGQDSRIVALGSTAPRSHALVVRADLAIADVAGLKGKRVATTYGSTVYELLYRILDEAGMTVKDVELVNMQPADMNVSLRNKSIDAAVIWDPLLPRLRADGVVRELRNGTGINDNINVIVARGPYIEQQPEAVRAVLRGIARANEAIKADPGAAGALFAATFDLPDTVARDAVGNYAFSLRMPQAVQAQMKQSAAFLKDERIIRRPVDVDAFLDLALID</sequence>
<feature type="domain" description="Solute-binding protein family 3/N-terminal" evidence="7">
    <location>
        <begin position="27"/>
        <end position="263"/>
    </location>
</feature>
<gene>
    <name evidence="8" type="ORF">BN112_2375</name>
</gene>
<dbReference type="OrthoDB" id="286202at2"/>
<dbReference type="InterPro" id="IPR001638">
    <property type="entry name" value="Solute-binding_3/MltF_N"/>
</dbReference>
<reference evidence="8 9" key="1">
    <citation type="journal article" date="2012" name="BMC Genomics">
        <title>Comparative genomics of the classical Bordetella subspecies: the evolution and exchange of virulence-associated diversity amongst closely related pathogens.</title>
        <authorList>
            <person name="Park J."/>
            <person name="Zhang Y."/>
            <person name="Buboltz A.M."/>
            <person name="Zhang X."/>
            <person name="Schuster S.C."/>
            <person name="Ahuja U."/>
            <person name="Liu M."/>
            <person name="Miller J.F."/>
            <person name="Sebaihia M."/>
            <person name="Bentley S.D."/>
            <person name="Parkhill J."/>
            <person name="Harvill E.T."/>
        </authorList>
    </citation>
    <scope>NUCLEOTIDE SEQUENCE [LARGE SCALE GENOMIC DNA]</scope>
    <source>
        <strain evidence="8 9">253</strain>
    </source>
</reference>
<protein>
    <recommendedName>
        <fullName evidence="5">Putative aliphatic sulfonates-binding protein</fullName>
    </recommendedName>
</protein>
<comment type="function">
    <text evidence="4">Part of a binding-protein-dependent transport system for aliphatic sulfonates. Putative binding protein.</text>
</comment>
<dbReference type="GO" id="GO:0042626">
    <property type="term" value="F:ATPase-coupled transmembrane transporter activity"/>
    <property type="evidence" value="ECO:0007669"/>
    <property type="project" value="InterPro"/>
</dbReference>
<dbReference type="Pfam" id="PF13379">
    <property type="entry name" value="NMT1_2"/>
    <property type="match status" value="1"/>
</dbReference>
<evidence type="ECO:0000256" key="3">
    <source>
        <dbReference type="ARBA" id="ARBA00022729"/>
    </source>
</evidence>
<dbReference type="AlphaFoldDB" id="A0A0C6P6S5"/>
<dbReference type="RefSeq" id="WP_003808831.1">
    <property type="nucleotide sequence ID" value="NC_019382.1"/>
</dbReference>
<feature type="chain" id="PRO_5002200493" description="Putative aliphatic sulfonates-binding protein" evidence="6">
    <location>
        <begin position="26"/>
        <end position="317"/>
    </location>
</feature>
<dbReference type="GeneID" id="56480258"/>
<evidence type="ECO:0000256" key="5">
    <source>
        <dbReference type="ARBA" id="ARBA00070228"/>
    </source>
</evidence>
<feature type="signal peptide" evidence="6">
    <location>
        <begin position="1"/>
        <end position="25"/>
    </location>
</feature>
<name>A0A0C6P6S5_BORBO</name>
<dbReference type="SMART" id="SM00062">
    <property type="entry name" value="PBPb"/>
    <property type="match status" value="1"/>
</dbReference>
<evidence type="ECO:0000256" key="4">
    <source>
        <dbReference type="ARBA" id="ARBA00055538"/>
    </source>
</evidence>
<evidence type="ECO:0000313" key="8">
    <source>
        <dbReference type="EMBL" id="CCJ54292.1"/>
    </source>
</evidence>
<evidence type="ECO:0000256" key="2">
    <source>
        <dbReference type="ARBA" id="ARBA00022448"/>
    </source>
</evidence>
<evidence type="ECO:0000256" key="6">
    <source>
        <dbReference type="SAM" id="SignalP"/>
    </source>
</evidence>
<dbReference type="FunFam" id="3.40.190.10:FF:000050">
    <property type="entry name" value="Sulfonate ABC transporter substrate-binding protein"/>
    <property type="match status" value="1"/>
</dbReference>
<evidence type="ECO:0000313" key="9">
    <source>
        <dbReference type="Proteomes" id="UP000007564"/>
    </source>
</evidence>
<dbReference type="PANTHER" id="PTHR30024:SF42">
    <property type="entry name" value="ALIPHATIC SULFONATES-BINDING PROTEIN-RELATED"/>
    <property type="match status" value="1"/>
</dbReference>
<evidence type="ECO:0000256" key="1">
    <source>
        <dbReference type="ARBA" id="ARBA00010742"/>
    </source>
</evidence>
<dbReference type="Proteomes" id="UP000007564">
    <property type="component" value="Chromosome"/>
</dbReference>
<dbReference type="PANTHER" id="PTHR30024">
    <property type="entry name" value="ALIPHATIC SULFONATES-BINDING PROTEIN-RELATED"/>
    <property type="match status" value="1"/>
</dbReference>
<dbReference type="GO" id="GO:0016020">
    <property type="term" value="C:membrane"/>
    <property type="evidence" value="ECO:0007669"/>
    <property type="project" value="InterPro"/>
</dbReference>
<dbReference type="SUPFAM" id="SSF53850">
    <property type="entry name" value="Periplasmic binding protein-like II"/>
    <property type="match status" value="1"/>
</dbReference>
<organism evidence="8 9">
    <name type="scientific">Bordetella bronchiseptica 253</name>
    <dbReference type="NCBI Taxonomy" id="568707"/>
    <lineage>
        <taxon>Bacteria</taxon>
        <taxon>Pseudomonadati</taxon>
        <taxon>Pseudomonadota</taxon>
        <taxon>Betaproteobacteria</taxon>
        <taxon>Burkholderiales</taxon>
        <taxon>Alcaligenaceae</taxon>
        <taxon>Bordetella</taxon>
    </lineage>
</organism>
<comment type="similarity">
    <text evidence="1">Belongs to the bacterial solute-binding protein SsuA/TauA family.</text>
</comment>
<dbReference type="NCBIfam" id="TIGR01728">
    <property type="entry name" value="SsuA_fam"/>
    <property type="match status" value="1"/>
</dbReference>
<accession>A0A0C6P6S5</accession>
<dbReference type="KEGG" id="bbh:BN112_2375"/>
<dbReference type="EMBL" id="HE965806">
    <property type="protein sequence ID" value="CCJ54292.1"/>
    <property type="molecule type" value="Genomic_DNA"/>
</dbReference>
<keyword evidence="2" id="KW-0813">Transport</keyword>
<keyword evidence="3 6" id="KW-0732">Signal</keyword>